<dbReference type="STRING" id="1395513.P343_12845"/>
<dbReference type="NCBIfam" id="TIGR01764">
    <property type="entry name" value="excise"/>
    <property type="match status" value="1"/>
</dbReference>
<evidence type="ECO:0000259" key="1">
    <source>
        <dbReference type="Pfam" id="PF12728"/>
    </source>
</evidence>
<reference evidence="2 3" key="1">
    <citation type="journal article" date="2013" name="Genome Announc.">
        <title>Genome Sequence of Sporolactobacillus laevolacticus DSM442, an Efficient Polymer-Grade D-Lactate Producer from Agricultural Waste Cottonseed as a Nitrogen Source.</title>
        <authorList>
            <person name="Wang H."/>
            <person name="Wang L."/>
            <person name="Ju J."/>
            <person name="Yu B."/>
            <person name="Ma Y."/>
        </authorList>
    </citation>
    <scope>NUCLEOTIDE SEQUENCE [LARGE SCALE GENOMIC DNA]</scope>
    <source>
        <strain evidence="2 3">DSM 442</strain>
    </source>
</reference>
<gene>
    <name evidence="2" type="ORF">P343_12845</name>
</gene>
<dbReference type="PATRIC" id="fig|1395513.3.peg.2606"/>
<dbReference type="EMBL" id="AWTC01000013">
    <property type="protein sequence ID" value="EST11117.1"/>
    <property type="molecule type" value="Genomic_DNA"/>
</dbReference>
<accession>V6IVD7</accession>
<comment type="caution">
    <text evidence="2">The sequence shown here is derived from an EMBL/GenBank/DDBJ whole genome shotgun (WGS) entry which is preliminary data.</text>
</comment>
<sequence>MLDKDRMNTVECAEYIGVSRTTIYTMVRHKEIPFWRARNQIMFSKKVIDDWKLKQQQDVMTGS</sequence>
<keyword evidence="3" id="KW-1185">Reference proteome</keyword>
<dbReference type="InterPro" id="IPR010093">
    <property type="entry name" value="SinI_DNA-bd"/>
</dbReference>
<dbReference type="Proteomes" id="UP000018296">
    <property type="component" value="Unassembled WGS sequence"/>
</dbReference>
<dbReference type="InterPro" id="IPR041657">
    <property type="entry name" value="HTH_17"/>
</dbReference>
<dbReference type="RefSeq" id="WP_023510809.1">
    <property type="nucleotide sequence ID" value="NZ_AWTC01000013.1"/>
</dbReference>
<evidence type="ECO:0000313" key="3">
    <source>
        <dbReference type="Proteomes" id="UP000018296"/>
    </source>
</evidence>
<name>V6IVD7_9BACL</name>
<protein>
    <submittedName>
        <fullName evidence="2">DNA-binding protein</fullName>
    </submittedName>
</protein>
<dbReference type="GO" id="GO:0003677">
    <property type="term" value="F:DNA binding"/>
    <property type="evidence" value="ECO:0007669"/>
    <property type="project" value="UniProtKB-KW"/>
</dbReference>
<dbReference type="Pfam" id="PF12728">
    <property type="entry name" value="HTH_17"/>
    <property type="match status" value="1"/>
</dbReference>
<proteinExistence type="predicted"/>
<dbReference type="SUPFAM" id="SSF46955">
    <property type="entry name" value="Putative DNA-binding domain"/>
    <property type="match status" value="1"/>
</dbReference>
<keyword evidence="2" id="KW-0238">DNA-binding</keyword>
<dbReference type="AlphaFoldDB" id="V6IVD7"/>
<organism evidence="2 3">
    <name type="scientific">Sporolactobacillus laevolacticus DSM 442</name>
    <dbReference type="NCBI Taxonomy" id="1395513"/>
    <lineage>
        <taxon>Bacteria</taxon>
        <taxon>Bacillati</taxon>
        <taxon>Bacillota</taxon>
        <taxon>Bacilli</taxon>
        <taxon>Bacillales</taxon>
        <taxon>Sporolactobacillaceae</taxon>
        <taxon>Sporolactobacillus</taxon>
    </lineage>
</organism>
<feature type="domain" description="Helix-turn-helix" evidence="1">
    <location>
        <begin position="9"/>
        <end position="55"/>
    </location>
</feature>
<dbReference type="InterPro" id="IPR009061">
    <property type="entry name" value="DNA-bd_dom_put_sf"/>
</dbReference>
<evidence type="ECO:0000313" key="2">
    <source>
        <dbReference type="EMBL" id="EST11117.1"/>
    </source>
</evidence>